<evidence type="ECO:0000256" key="2">
    <source>
        <dbReference type="ARBA" id="ARBA00022692"/>
    </source>
</evidence>
<dbReference type="InterPro" id="IPR007345">
    <property type="entry name" value="Polysacch_pyruvyl_Trfase"/>
</dbReference>
<evidence type="ECO:0000256" key="5">
    <source>
        <dbReference type="SAM" id="Phobius"/>
    </source>
</evidence>
<evidence type="ECO:0000259" key="6">
    <source>
        <dbReference type="Pfam" id="PF03151"/>
    </source>
</evidence>
<keyword evidence="2 5" id="KW-0812">Transmembrane</keyword>
<dbReference type="GO" id="GO:0016020">
    <property type="term" value="C:membrane"/>
    <property type="evidence" value="ECO:0007669"/>
    <property type="project" value="UniProtKB-SubCell"/>
</dbReference>
<evidence type="ECO:0000313" key="9">
    <source>
        <dbReference type="Proteomes" id="UP000663825"/>
    </source>
</evidence>
<protein>
    <recommendedName>
        <fullName evidence="10">Polysaccharide pyruvyl transferase domain-containing protein</fullName>
    </recommendedName>
</protein>
<feature type="transmembrane region" description="Helical" evidence="5">
    <location>
        <begin position="339"/>
        <end position="360"/>
    </location>
</feature>
<feature type="transmembrane region" description="Helical" evidence="5">
    <location>
        <begin position="307"/>
        <end position="324"/>
    </location>
</feature>
<dbReference type="Pfam" id="PF04230">
    <property type="entry name" value="PS_pyruv_trans"/>
    <property type="match status" value="1"/>
</dbReference>
<comment type="caution">
    <text evidence="8">The sequence shown here is derived from an EMBL/GenBank/DDBJ whole genome shotgun (WGS) entry which is preliminary data.</text>
</comment>
<feature type="transmembrane region" description="Helical" evidence="5">
    <location>
        <begin position="278"/>
        <end position="300"/>
    </location>
</feature>
<keyword evidence="3 5" id="KW-1133">Transmembrane helix</keyword>
<evidence type="ECO:0000256" key="3">
    <source>
        <dbReference type="ARBA" id="ARBA00022989"/>
    </source>
</evidence>
<comment type="subcellular location">
    <subcellularLocation>
        <location evidence="1">Membrane</location>
        <topology evidence="1">Multi-pass membrane protein</topology>
    </subcellularLocation>
</comment>
<dbReference type="EMBL" id="CAJNXB010004267">
    <property type="protein sequence ID" value="CAF3367122.1"/>
    <property type="molecule type" value="Genomic_DNA"/>
</dbReference>
<dbReference type="InterPro" id="IPR004853">
    <property type="entry name" value="Sugar_P_trans_dom"/>
</dbReference>
<keyword evidence="4 5" id="KW-0472">Membrane</keyword>
<name>A0A817XE84_9BILA</name>
<dbReference type="InterPro" id="IPR050186">
    <property type="entry name" value="TPT_transporter"/>
</dbReference>
<dbReference type="Pfam" id="PF03151">
    <property type="entry name" value="TPT"/>
    <property type="match status" value="1"/>
</dbReference>
<feature type="transmembrane region" description="Helical" evidence="5">
    <location>
        <begin position="251"/>
        <end position="272"/>
    </location>
</feature>
<feature type="transmembrane region" description="Helical" evidence="5">
    <location>
        <begin position="220"/>
        <end position="239"/>
    </location>
</feature>
<dbReference type="OrthoDB" id="10017533at2759"/>
<feature type="transmembrane region" description="Helical" evidence="5">
    <location>
        <begin position="188"/>
        <end position="208"/>
    </location>
</feature>
<feature type="domain" description="Sugar phosphate transporter" evidence="6">
    <location>
        <begin position="22"/>
        <end position="322"/>
    </location>
</feature>
<dbReference type="PANTHER" id="PTHR11132">
    <property type="entry name" value="SOLUTE CARRIER FAMILY 35"/>
    <property type="match status" value="1"/>
</dbReference>
<feature type="transmembrane region" description="Helical" evidence="5">
    <location>
        <begin position="39"/>
        <end position="65"/>
    </location>
</feature>
<organism evidence="8 9">
    <name type="scientific">Rotaria socialis</name>
    <dbReference type="NCBI Taxonomy" id="392032"/>
    <lineage>
        <taxon>Eukaryota</taxon>
        <taxon>Metazoa</taxon>
        <taxon>Spiralia</taxon>
        <taxon>Gnathifera</taxon>
        <taxon>Rotifera</taxon>
        <taxon>Eurotatoria</taxon>
        <taxon>Bdelloidea</taxon>
        <taxon>Philodinida</taxon>
        <taxon>Philodinidae</taxon>
        <taxon>Rotaria</taxon>
    </lineage>
</organism>
<gene>
    <name evidence="8" type="ORF">TIS948_LOCUS24714</name>
</gene>
<proteinExistence type="predicted"/>
<evidence type="ECO:0000313" key="8">
    <source>
        <dbReference type="EMBL" id="CAF3367122.1"/>
    </source>
</evidence>
<evidence type="ECO:0000259" key="7">
    <source>
        <dbReference type="Pfam" id="PF04230"/>
    </source>
</evidence>
<sequence>MVVLLFVGVLIWYSGSTAFSLYLQDFLYSVQNNYKSISIFKTICIATFIQSSSCWVGAIVFYTIARTWATKSKLLLSIFAPDNVIASSNDIENAHTTKYFFIAAGILHASGVLVMNLTLALSNIPCVHTIRCLEPLLAGLFVHFTQVSSTPNQSSNGTIVNNTQYWISILVMLFGVALATFRGGQCTSLGFTISLGMITNILMITRNVCIQRISRQYDSLLAQCVVYTISTVVTIFILLTSKIFNFPFKQYVFVLCLIGIFSFIYHSTSIVICSMVTLVAHSLLTIFKRLILIVVAAIYFRSRLNSPMIVGGLIAAFGLILYKVDKETLKNTLYRTRQFSIGVVFILLILCTGALVSRVFNFGSAKNAFSLRSSPMRTNFSLFYWKMSGANENFGDKLSHILLMSIVGPNLSLITAEEQSAYCKTPKLLAIGSIFQFSCENDVIWGSGVLDSATFPSKSYSKIMRTLDIRAVRGPRTRQFLMSTFNISVPEVYGDPALLLPYYLTGYKKASVPTILRLLILHFRDDTRGPSIAGNTPIVTINACLPWDQIINLILQSELVISTSLHGIIAAEAFGVPARVLVSPHVELFKFHDYFEGTQRKLRYANNLSEAIQMGGEIPMKLDLTKLRNAFPMDKFEAKS</sequence>
<reference evidence="8" key="1">
    <citation type="submission" date="2021-02" db="EMBL/GenBank/DDBJ databases">
        <authorList>
            <person name="Nowell W R."/>
        </authorList>
    </citation>
    <scope>NUCLEOTIDE SEQUENCE</scope>
</reference>
<evidence type="ECO:0000256" key="1">
    <source>
        <dbReference type="ARBA" id="ARBA00004141"/>
    </source>
</evidence>
<dbReference type="AlphaFoldDB" id="A0A817XE84"/>
<dbReference type="Proteomes" id="UP000663825">
    <property type="component" value="Unassembled WGS sequence"/>
</dbReference>
<evidence type="ECO:0008006" key="10">
    <source>
        <dbReference type="Google" id="ProtNLM"/>
    </source>
</evidence>
<feature type="domain" description="Polysaccharide pyruvyl transferase" evidence="7">
    <location>
        <begin position="430"/>
        <end position="581"/>
    </location>
</feature>
<evidence type="ECO:0000256" key="4">
    <source>
        <dbReference type="ARBA" id="ARBA00023136"/>
    </source>
</evidence>
<feature type="transmembrane region" description="Helical" evidence="5">
    <location>
        <begin position="163"/>
        <end position="181"/>
    </location>
</feature>
<feature type="transmembrane region" description="Helical" evidence="5">
    <location>
        <begin position="99"/>
        <end position="121"/>
    </location>
</feature>
<accession>A0A817XE84</accession>